<dbReference type="PANTHER" id="PTHR46124">
    <property type="entry name" value="D-AMINOACYL-TRNA DEACYLASE"/>
    <property type="match status" value="1"/>
</dbReference>
<evidence type="ECO:0000256" key="1">
    <source>
        <dbReference type="ARBA" id="ARBA00022801"/>
    </source>
</evidence>
<dbReference type="GO" id="GO:0005829">
    <property type="term" value="C:cytosol"/>
    <property type="evidence" value="ECO:0007669"/>
    <property type="project" value="TreeGrafter"/>
</dbReference>
<dbReference type="SUPFAM" id="SSF51556">
    <property type="entry name" value="Metallo-dependent hydrolases"/>
    <property type="match status" value="1"/>
</dbReference>
<gene>
    <name evidence="2" type="ORF">UU41_C0054G0006</name>
</gene>
<evidence type="ECO:0000313" key="3">
    <source>
        <dbReference type="Proteomes" id="UP000034961"/>
    </source>
</evidence>
<dbReference type="PANTHER" id="PTHR46124:SF2">
    <property type="entry name" value="D-AMINOACYL-TRNA DEACYLASE"/>
    <property type="match status" value="1"/>
</dbReference>
<dbReference type="Pfam" id="PF01026">
    <property type="entry name" value="TatD_DNase"/>
    <property type="match status" value="1"/>
</dbReference>
<protein>
    <submittedName>
        <fullName evidence="2">Hydrolase, TatD family</fullName>
    </submittedName>
</protein>
<reference evidence="2 3" key="1">
    <citation type="journal article" date="2015" name="Nature">
        <title>rRNA introns, odd ribosomes, and small enigmatic genomes across a large radiation of phyla.</title>
        <authorList>
            <person name="Brown C.T."/>
            <person name="Hug L.A."/>
            <person name="Thomas B.C."/>
            <person name="Sharon I."/>
            <person name="Castelle C.J."/>
            <person name="Singh A."/>
            <person name="Wilkins M.J."/>
            <person name="Williams K.H."/>
            <person name="Banfield J.F."/>
        </authorList>
    </citation>
    <scope>NUCLEOTIDE SEQUENCE [LARGE SCALE GENOMIC DNA]</scope>
</reference>
<dbReference type="InterPro" id="IPR001130">
    <property type="entry name" value="TatD-like"/>
</dbReference>
<evidence type="ECO:0000313" key="2">
    <source>
        <dbReference type="EMBL" id="KKR90870.1"/>
    </source>
</evidence>
<dbReference type="InterPro" id="IPR032466">
    <property type="entry name" value="Metal_Hydrolase"/>
</dbReference>
<dbReference type="Proteomes" id="UP000034961">
    <property type="component" value="Unassembled WGS sequence"/>
</dbReference>
<dbReference type="AlphaFoldDB" id="A0A0G0X2J9"/>
<keyword evidence="1 2" id="KW-0378">Hydrolase</keyword>
<dbReference type="PROSITE" id="PS01137">
    <property type="entry name" value="TATD_1"/>
    <property type="match status" value="1"/>
</dbReference>
<sequence>MFDTHCHLNFSRFKKNVDEVIRRAKNADVTQIVIPGTDIESSKKAIEIAEKHEGLYGAVGIHPHHAFQITSYELSGEARSRFARRVTNLVTEIEKLLSHSKVIAVGEIGIDRHVYENTKYEQYVVDEHFLAIHKFIWQSNTINH</sequence>
<comment type="caution">
    <text evidence="2">The sequence shown here is derived from an EMBL/GenBank/DDBJ whole genome shotgun (WGS) entry which is preliminary data.</text>
</comment>
<dbReference type="PATRIC" id="fig|1618474.3.peg.1144"/>
<dbReference type="Gene3D" id="3.20.20.140">
    <property type="entry name" value="Metal-dependent hydrolases"/>
    <property type="match status" value="1"/>
</dbReference>
<organism evidence="2 3">
    <name type="scientific">Candidatus Roizmanbacteria bacterium GW2011_GWA1_41_13</name>
    <dbReference type="NCBI Taxonomy" id="1618474"/>
    <lineage>
        <taxon>Bacteria</taxon>
        <taxon>Candidatus Roizmaniibacteriota</taxon>
    </lineage>
</organism>
<proteinExistence type="predicted"/>
<dbReference type="GO" id="GO:0016788">
    <property type="term" value="F:hydrolase activity, acting on ester bonds"/>
    <property type="evidence" value="ECO:0007669"/>
    <property type="project" value="InterPro"/>
</dbReference>
<accession>A0A0G0X2J9</accession>
<name>A0A0G0X2J9_9BACT</name>
<dbReference type="EMBL" id="LCAN01000054">
    <property type="protein sequence ID" value="KKR90870.1"/>
    <property type="molecule type" value="Genomic_DNA"/>
</dbReference>
<dbReference type="InterPro" id="IPR018228">
    <property type="entry name" value="DNase_TatD-rel_CS"/>
</dbReference>